<gene>
    <name evidence="1" type="ORF">EVJ47_08705</name>
</gene>
<name>A0A519B976_9DELT</name>
<sequence>MDENSASFDNKTGLSIIIEQLLLEVRDVSEEDFGKWYEKKRKVFNIGIRKAPTKEEFIKYLNYAVSLYPQDNPASFPN</sequence>
<evidence type="ECO:0000313" key="1">
    <source>
        <dbReference type="EMBL" id="RZD13852.1"/>
    </source>
</evidence>
<comment type="caution">
    <text evidence="1">The sequence shown here is derived from an EMBL/GenBank/DDBJ whole genome shotgun (WGS) entry which is preliminary data.</text>
</comment>
<dbReference type="AlphaFoldDB" id="A0A519B976"/>
<protein>
    <submittedName>
        <fullName evidence="1">Uncharacterized protein</fullName>
    </submittedName>
</protein>
<dbReference type="Proteomes" id="UP000320813">
    <property type="component" value="Unassembled WGS sequence"/>
</dbReference>
<proteinExistence type="predicted"/>
<accession>A0A519B976</accession>
<organism evidence="1 2">
    <name type="scientific">Candidatus Acidulodesulfobacterium ferriphilum</name>
    <dbReference type="NCBI Taxonomy" id="2597223"/>
    <lineage>
        <taxon>Bacteria</taxon>
        <taxon>Deltaproteobacteria</taxon>
        <taxon>Candidatus Acidulodesulfobacterales</taxon>
        <taxon>Candidatus Acidulodesulfobacterium</taxon>
    </lineage>
</organism>
<evidence type="ECO:0000313" key="2">
    <source>
        <dbReference type="Proteomes" id="UP000320813"/>
    </source>
</evidence>
<reference evidence="1 2" key="1">
    <citation type="submission" date="2019-01" db="EMBL/GenBank/DDBJ databases">
        <title>Insights into ecological role of a new deltaproteobacterial order Candidatus Sinidesulfobacterales (Sva0485) by metagenomics and metatranscriptomics.</title>
        <authorList>
            <person name="Tan S."/>
            <person name="Liu J."/>
            <person name="Fang Y."/>
            <person name="Hedlund B.P."/>
            <person name="Lian Z.H."/>
            <person name="Huang L.Y."/>
            <person name="Li J.T."/>
            <person name="Huang L.N."/>
            <person name="Li W.J."/>
            <person name="Jiang H.C."/>
            <person name="Dong H.L."/>
            <person name="Shu W.S."/>
        </authorList>
    </citation>
    <scope>NUCLEOTIDE SEQUENCE [LARGE SCALE GENOMIC DNA]</scope>
    <source>
        <strain evidence="1">AP3</strain>
    </source>
</reference>
<dbReference type="EMBL" id="SGBD01000006">
    <property type="protein sequence ID" value="RZD13852.1"/>
    <property type="molecule type" value="Genomic_DNA"/>
</dbReference>